<dbReference type="EMBL" id="SWKU01000013">
    <property type="protein sequence ID" value="KAF3001530.1"/>
    <property type="molecule type" value="Genomic_DNA"/>
</dbReference>
<reference evidence="1" key="1">
    <citation type="submission" date="2019-04" db="EMBL/GenBank/DDBJ databases">
        <title>Sequencing of skin fungus with MAO and IRED activity.</title>
        <authorList>
            <person name="Marsaioli A.J."/>
            <person name="Bonatto J.M.C."/>
            <person name="Reis Junior O."/>
        </authorList>
    </citation>
    <scope>NUCLEOTIDE SEQUENCE</scope>
    <source>
        <strain evidence="1">30M1</strain>
    </source>
</reference>
<accession>A0A9P4WAQ7</accession>
<keyword evidence="2" id="KW-1185">Reference proteome</keyword>
<name>A0A9P4WAQ7_CURKU</name>
<evidence type="ECO:0000313" key="1">
    <source>
        <dbReference type="EMBL" id="KAF3001530.1"/>
    </source>
</evidence>
<dbReference type="InterPro" id="IPR035901">
    <property type="entry name" value="GIY-YIG_endonuc_sf"/>
</dbReference>
<sequence length="519" mass="60735">MENAKKRFRQALMEPDKVISACKGLLRPFVERQYAKGVLFNPNQYRYRVTSSDACPTTPGIYVLCLHMPDQTRFFYVGQAANIKERVHASHFNERYRNRNPSLLYYMWTKCESVDIILVVSDEAKSVLEGSGPTLDILEQWVSIIFRTLQPPDLELYISPKIRDQLKITSENDHLNRGLNVREPLAQTFKPNEWRLRGVQHLRNSPVEDFRAYYEERRKRKEAVTEQAQRRQSLLNGQIYTGAVWKRNGLDDKFGIFYVFRIMNILIPIDMGTYHRWRPGSMRVKLDLRPEGQLHPQCIVAGLTSPMKYRDPARRLGIYISGTLAGDCWETREKPGSLYYKHPDDIQTGFWARQTGNGCVWVPRWNKIIDWLECKDTRIIRPRRCYPRSQGSRYDQMFGYRRNDLYTLHPADTSQWRQLHTVEEVEAWLLEGKMKKAPVTAPPVTDEYTSWRDHWHAELKIEEEKGTRNNPNAVLDEFDEAEIISFEDDAMYTNDLAAVDDGVNDGVDYGGTEEPDEWH</sequence>
<evidence type="ECO:0008006" key="3">
    <source>
        <dbReference type="Google" id="ProtNLM"/>
    </source>
</evidence>
<dbReference type="OrthoDB" id="3784785at2759"/>
<dbReference type="Proteomes" id="UP000801428">
    <property type="component" value="Unassembled WGS sequence"/>
</dbReference>
<gene>
    <name evidence="1" type="ORF">E8E13_009413</name>
</gene>
<dbReference type="Gene3D" id="3.40.1440.10">
    <property type="entry name" value="GIY-YIG endonuclease"/>
    <property type="match status" value="1"/>
</dbReference>
<protein>
    <recommendedName>
        <fullName evidence="3">GIY-YIG domain-containing protein</fullName>
    </recommendedName>
</protein>
<comment type="caution">
    <text evidence="1">The sequence shown here is derived from an EMBL/GenBank/DDBJ whole genome shotgun (WGS) entry which is preliminary data.</text>
</comment>
<proteinExistence type="predicted"/>
<dbReference type="AlphaFoldDB" id="A0A9P4WAQ7"/>
<organism evidence="1 2">
    <name type="scientific">Curvularia kusanoi</name>
    <name type="common">Cochliobolus kusanoi</name>
    <dbReference type="NCBI Taxonomy" id="90978"/>
    <lineage>
        <taxon>Eukaryota</taxon>
        <taxon>Fungi</taxon>
        <taxon>Dikarya</taxon>
        <taxon>Ascomycota</taxon>
        <taxon>Pezizomycotina</taxon>
        <taxon>Dothideomycetes</taxon>
        <taxon>Pleosporomycetidae</taxon>
        <taxon>Pleosporales</taxon>
        <taxon>Pleosporineae</taxon>
        <taxon>Pleosporaceae</taxon>
        <taxon>Curvularia</taxon>
    </lineage>
</organism>
<evidence type="ECO:0000313" key="2">
    <source>
        <dbReference type="Proteomes" id="UP000801428"/>
    </source>
</evidence>